<keyword evidence="5" id="KW-1185">Reference proteome</keyword>
<dbReference type="PANTHER" id="PTHR11559">
    <property type="entry name" value="CARBOXYLESTERASE"/>
    <property type="match status" value="1"/>
</dbReference>
<proteinExistence type="predicted"/>
<feature type="region of interest" description="Disordered" evidence="1">
    <location>
        <begin position="21"/>
        <end position="99"/>
    </location>
</feature>
<evidence type="ECO:0000259" key="3">
    <source>
        <dbReference type="Pfam" id="PF00135"/>
    </source>
</evidence>
<sequence length="535" mass="55783">MKRILAATVAATLATAGAVACDDSSSPHTADAPTTVVTSSGTLHGKTAGGTRQFTGVRYAKPPVGDLRWTLPQPPPDTTADTDATGPGTPCQQSGKGALSGALTAPGEDCLFLNVTTPRRSTQNTKLPVMVWWHGGGYTSGSGIAYDPQRLADTGNVAVVTVNYRLGVFGYLGLPGLAGSGDFGFADQLESLRWVKKNAAAFGADPDNVTVFGESAGGMSTCAALTSPAARGLIDKVAISSGSCYLRFPTGAFYPGVPEQTPYASLADNLTTGTDAARTLGCAGPNALRCLRALPADRLLTVNQDFTNDLAYGTDLLPHNPADAVRDGQTLRVPVISGGNHNEHRAFTGGVVLADPKAITATSYPGLLAAAFGDRAADVARRYPLDRYASAPLAWATVITDSGWSCATARANRALAAHGPVYGYEFADETAPNVGGIDTPLVPQGATHASDLPYLFDIAGKNLVPTPPRSDLSQRMIEYWTSFAHTGTPRATNGPDWPRTDTDTRNALTFTASSIAMGDQSTDHQCDFWDTVTSP</sequence>
<accession>A0A1N7HA16</accession>
<name>A0A1N7HA16_9NOCA</name>
<evidence type="ECO:0000256" key="1">
    <source>
        <dbReference type="SAM" id="MobiDB-lite"/>
    </source>
</evidence>
<dbReference type="SUPFAM" id="SSF53474">
    <property type="entry name" value="alpha/beta-Hydrolases"/>
    <property type="match status" value="1"/>
</dbReference>
<dbReference type="AlphaFoldDB" id="A0A1N7HA16"/>
<dbReference type="STRING" id="1344003.SAMN05445060_3792"/>
<evidence type="ECO:0000313" key="5">
    <source>
        <dbReference type="Proteomes" id="UP000186218"/>
    </source>
</evidence>
<keyword evidence="2" id="KW-0732">Signal</keyword>
<protein>
    <submittedName>
        <fullName evidence="4">Para-nitrobenzyl esterase</fullName>
    </submittedName>
</protein>
<evidence type="ECO:0000256" key="2">
    <source>
        <dbReference type="SAM" id="SignalP"/>
    </source>
</evidence>
<dbReference type="Proteomes" id="UP000186218">
    <property type="component" value="Unassembled WGS sequence"/>
</dbReference>
<dbReference type="EMBL" id="FTNT01000013">
    <property type="protein sequence ID" value="SIS21623.1"/>
    <property type="molecule type" value="Genomic_DNA"/>
</dbReference>
<reference evidence="4 5" key="1">
    <citation type="submission" date="2017-01" db="EMBL/GenBank/DDBJ databases">
        <authorList>
            <person name="Mah S.A."/>
            <person name="Swanson W.J."/>
            <person name="Moy G.W."/>
            <person name="Vacquier V.D."/>
        </authorList>
    </citation>
    <scope>NUCLEOTIDE SEQUENCE [LARGE SCALE GENOMIC DNA]</scope>
    <source>
        <strain evidence="4 5">CPCC 203464</strain>
    </source>
</reference>
<feature type="signal peptide" evidence="2">
    <location>
        <begin position="1"/>
        <end position="20"/>
    </location>
</feature>
<gene>
    <name evidence="4" type="ORF">SAMN05445060_3792</name>
</gene>
<dbReference type="InterPro" id="IPR050309">
    <property type="entry name" value="Type-B_Carboxylest/Lipase"/>
</dbReference>
<dbReference type="Gene3D" id="3.40.50.1820">
    <property type="entry name" value="alpha/beta hydrolase"/>
    <property type="match status" value="1"/>
</dbReference>
<evidence type="ECO:0000313" key="4">
    <source>
        <dbReference type="EMBL" id="SIS21623.1"/>
    </source>
</evidence>
<dbReference type="PROSITE" id="PS51257">
    <property type="entry name" value="PROKAR_LIPOPROTEIN"/>
    <property type="match status" value="1"/>
</dbReference>
<feature type="compositionally biased region" description="Low complexity" evidence="1">
    <location>
        <begin position="78"/>
        <end position="90"/>
    </location>
</feature>
<dbReference type="Pfam" id="PF00135">
    <property type="entry name" value="COesterase"/>
    <property type="match status" value="1"/>
</dbReference>
<dbReference type="InterPro" id="IPR002018">
    <property type="entry name" value="CarbesteraseB"/>
</dbReference>
<feature type="domain" description="Carboxylesterase type B" evidence="3">
    <location>
        <begin position="34"/>
        <end position="529"/>
    </location>
</feature>
<dbReference type="OrthoDB" id="3199405at2"/>
<organism evidence="4 5">
    <name type="scientific">Williamsia sterculiae</name>
    <dbReference type="NCBI Taxonomy" id="1344003"/>
    <lineage>
        <taxon>Bacteria</taxon>
        <taxon>Bacillati</taxon>
        <taxon>Actinomycetota</taxon>
        <taxon>Actinomycetes</taxon>
        <taxon>Mycobacteriales</taxon>
        <taxon>Nocardiaceae</taxon>
        <taxon>Williamsia</taxon>
    </lineage>
</organism>
<feature type="chain" id="PRO_5038719342" evidence="2">
    <location>
        <begin position="21"/>
        <end position="535"/>
    </location>
</feature>
<dbReference type="InterPro" id="IPR029058">
    <property type="entry name" value="AB_hydrolase_fold"/>
</dbReference>
<dbReference type="RefSeq" id="WP_076482580.1">
    <property type="nucleotide sequence ID" value="NZ_FTNT01000013.1"/>
</dbReference>